<dbReference type="EMBL" id="CAMTCP010000210">
    <property type="protein sequence ID" value="CAI3586761.1"/>
    <property type="molecule type" value="Genomic_DNA"/>
</dbReference>
<sequence length="137" mass="16566">MRKLTRNKNFTPENFYKKKEKQNLEEFRRLICLVFILNLMLIPNTIEYIQEKQDKTLENYSPIDYSYTQSYSIDEIETWINNIFINCILKAKINQNEGEITLNNLDDFYNLKLQEKIDITYIMSEEENYKVGVKLNE</sequence>
<reference evidence="3 4" key="1">
    <citation type="submission" date="2017-10" db="EMBL/GenBank/DDBJ databases">
        <title>Effective Description of Clostridium neonatale sp. nov. linked to necrotizing enterocolitis in neonates and a clarification of species assignable to the genus Clostridium (Prazmowski 1880) emend. Lawson and Rainey 2016.</title>
        <authorList>
            <person name="Bernard K."/>
            <person name="Burdz T."/>
            <person name="Wiebe D."/>
            <person name="Balcewich B."/>
            <person name="Alfa M."/>
            <person name="Bernier A.-M."/>
        </authorList>
    </citation>
    <scope>NUCLEOTIDE SEQUENCE [LARGE SCALE GENOMIC DNA]</scope>
    <source>
        <strain evidence="3 4">LCDC99A005</strain>
    </source>
</reference>
<name>A0A2A7MI32_9CLOT</name>
<keyword evidence="1" id="KW-0812">Transmembrane</keyword>
<gene>
    <name evidence="2" type="ORF">CNEO2_280008</name>
    <name evidence="3" type="ORF">CQ394_03395</name>
</gene>
<keyword evidence="1" id="KW-1133">Transmembrane helix</keyword>
<evidence type="ECO:0000313" key="2">
    <source>
        <dbReference type="EMBL" id="CAI3586761.1"/>
    </source>
</evidence>
<dbReference type="STRING" id="137838.GCA_001458595_02139"/>
<comment type="caution">
    <text evidence="3">The sequence shown here is derived from an EMBL/GenBank/DDBJ whole genome shotgun (WGS) entry which is preliminary data.</text>
</comment>
<protein>
    <submittedName>
        <fullName evidence="3">Uncharacterized protein</fullName>
    </submittedName>
</protein>
<keyword evidence="1" id="KW-0472">Membrane</keyword>
<evidence type="ECO:0000313" key="3">
    <source>
        <dbReference type="EMBL" id="PEG30778.1"/>
    </source>
</evidence>
<dbReference type="AlphaFoldDB" id="A0A2A7MI32"/>
<dbReference type="Proteomes" id="UP001189143">
    <property type="component" value="Unassembled WGS sequence"/>
</dbReference>
<dbReference type="RefSeq" id="WP_058294945.1">
    <property type="nucleotide sequence ID" value="NZ_CAKJVF010000031.1"/>
</dbReference>
<proteinExistence type="predicted"/>
<feature type="transmembrane region" description="Helical" evidence="1">
    <location>
        <begin position="27"/>
        <end position="46"/>
    </location>
</feature>
<organism evidence="3 4">
    <name type="scientific">Clostridium neonatale</name>
    <dbReference type="NCBI Taxonomy" id="137838"/>
    <lineage>
        <taxon>Bacteria</taxon>
        <taxon>Bacillati</taxon>
        <taxon>Bacillota</taxon>
        <taxon>Clostridia</taxon>
        <taxon>Eubacteriales</taxon>
        <taxon>Clostridiaceae</taxon>
        <taxon>Clostridium</taxon>
    </lineage>
</organism>
<keyword evidence="4" id="KW-1185">Reference proteome</keyword>
<dbReference type="OrthoDB" id="1918104at2"/>
<dbReference type="EMBL" id="PDCJ01000001">
    <property type="protein sequence ID" value="PEG30778.1"/>
    <property type="molecule type" value="Genomic_DNA"/>
</dbReference>
<evidence type="ECO:0000256" key="1">
    <source>
        <dbReference type="SAM" id="Phobius"/>
    </source>
</evidence>
<accession>A0A2A7MI32</accession>
<reference evidence="2" key="2">
    <citation type="submission" date="2022-10" db="EMBL/GenBank/DDBJ databases">
        <authorList>
            <person name="Aires J."/>
            <person name="Mesa V."/>
        </authorList>
    </citation>
    <scope>NUCLEOTIDE SEQUENCE</scope>
    <source>
        <strain evidence="2">Clostridium neonatale JD116</strain>
    </source>
</reference>
<evidence type="ECO:0000313" key="4">
    <source>
        <dbReference type="Proteomes" id="UP000220840"/>
    </source>
</evidence>
<dbReference type="Proteomes" id="UP000220840">
    <property type="component" value="Unassembled WGS sequence"/>
</dbReference>